<proteinExistence type="inferred from homology"/>
<keyword evidence="9 12" id="KW-0472">Membrane</keyword>
<feature type="transmembrane region" description="Helical" evidence="12">
    <location>
        <begin position="20"/>
        <end position="41"/>
    </location>
</feature>
<dbReference type="EC" id="7.1.1.2" evidence="11"/>
<evidence type="ECO:0000256" key="1">
    <source>
        <dbReference type="ARBA" id="ARBA00003257"/>
    </source>
</evidence>
<feature type="transmembrane region" description="Helical" evidence="12">
    <location>
        <begin position="189"/>
        <end position="209"/>
    </location>
</feature>
<feature type="transmembrane region" description="Helical" evidence="12">
    <location>
        <begin position="266"/>
        <end position="284"/>
    </location>
</feature>
<keyword evidence="6 10" id="KW-0812">Transmembrane</keyword>
<dbReference type="GO" id="GO:0003954">
    <property type="term" value="F:NADH dehydrogenase activity"/>
    <property type="evidence" value="ECO:0007669"/>
    <property type="project" value="TreeGrafter"/>
</dbReference>
<keyword evidence="10" id="KW-0520">NAD</keyword>
<evidence type="ECO:0000256" key="11">
    <source>
        <dbReference type="RuleBase" id="RU000473"/>
    </source>
</evidence>
<evidence type="ECO:0000256" key="2">
    <source>
        <dbReference type="ARBA" id="ARBA00004225"/>
    </source>
</evidence>
<feature type="transmembrane region" description="Helical" evidence="12">
    <location>
        <begin position="120"/>
        <end position="141"/>
    </location>
</feature>
<accession>A0A344AR61</accession>
<dbReference type="InterPro" id="IPR018086">
    <property type="entry name" value="NADH_UbQ_OxRdtase_su1_CS"/>
</dbReference>
<dbReference type="InterPro" id="IPR001694">
    <property type="entry name" value="NADH_UbQ_OxRdtase_su1/FPO"/>
</dbReference>
<organism evidence="13">
    <name type="scientific">Rhizoglyphus robini</name>
    <dbReference type="NCBI Taxonomy" id="223528"/>
    <lineage>
        <taxon>Eukaryota</taxon>
        <taxon>Metazoa</taxon>
        <taxon>Ecdysozoa</taxon>
        <taxon>Arthropoda</taxon>
        <taxon>Chelicerata</taxon>
        <taxon>Arachnida</taxon>
        <taxon>Acari</taxon>
        <taxon>Acariformes</taxon>
        <taxon>Sarcoptiformes</taxon>
        <taxon>Astigmata</taxon>
        <taxon>Acaroidea</taxon>
        <taxon>Acaridae</taxon>
        <taxon>Rhizoglyphinae</taxon>
        <taxon>Rhizoglyphus</taxon>
    </lineage>
</organism>
<evidence type="ECO:0000256" key="8">
    <source>
        <dbReference type="ARBA" id="ARBA00023075"/>
    </source>
</evidence>
<dbReference type="EMBL" id="MF596168">
    <property type="protein sequence ID" value="AWX53537.1"/>
    <property type="molecule type" value="Genomic_DNA"/>
</dbReference>
<evidence type="ECO:0000256" key="10">
    <source>
        <dbReference type="RuleBase" id="RU000471"/>
    </source>
</evidence>
<dbReference type="PANTHER" id="PTHR11432">
    <property type="entry name" value="NADH DEHYDROGENASE SUBUNIT 1"/>
    <property type="match status" value="1"/>
</dbReference>
<sequence>MNTIFSMVQGWSHHSMNTIVYHLDFLFSVVGVLLGVAFFTLMERKIMGLMHYRKGPNKVLIWGLSQPIADALKLLTKEFPKFSPVKMFMFYLGPCVSILLMLLCWGWYDFSFSSLGGMKIMVILSIMSLSAYGFLLTSWGSNSKYALLGGHRAVAQIISYEVCLVLYLLALVYLTKSYNMSSLETNQEGYWFMLFSAPLFLSWLMLCMAEANRTPFDLAEGESEIVSGFNIEYGGGLFAFIFISEYGMIMFLSFITSIFFLGASSVLLKTFLMCALFVWVRCAFPRVRYDLLMMMAWKLALPYSLGMILISTCMY</sequence>
<dbReference type="AlphaFoldDB" id="A0A344AR61"/>
<gene>
    <name evidence="13" type="primary">nad1</name>
</gene>
<dbReference type="GO" id="GO:0008137">
    <property type="term" value="F:NADH dehydrogenase (ubiquinone) activity"/>
    <property type="evidence" value="ECO:0007669"/>
    <property type="project" value="UniProtKB-EC"/>
</dbReference>
<protein>
    <recommendedName>
        <fullName evidence="4 11">NADH-ubiquinone oxidoreductase chain 1</fullName>
        <ecNumber evidence="11">7.1.1.2</ecNumber>
    </recommendedName>
</protein>
<dbReference type="PANTHER" id="PTHR11432:SF3">
    <property type="entry name" value="NADH-UBIQUINONE OXIDOREDUCTASE CHAIN 1"/>
    <property type="match status" value="1"/>
</dbReference>
<name>A0A344AR61_9ACAR</name>
<evidence type="ECO:0000313" key="13">
    <source>
        <dbReference type="EMBL" id="AWX53537.1"/>
    </source>
</evidence>
<dbReference type="GO" id="GO:0005743">
    <property type="term" value="C:mitochondrial inner membrane"/>
    <property type="evidence" value="ECO:0007669"/>
    <property type="project" value="UniProtKB-SubCell"/>
</dbReference>
<comment type="function">
    <text evidence="1">Core subunit of the mitochondrial membrane respiratory chain NADH dehydrogenase (Complex I) that is believed to belong to the minimal assembly required for catalysis. Complex I functions in the transfer of electrons from NADH to the respiratory chain. The immediate electron acceptor for the enzyme is believed to be ubiquinone.</text>
</comment>
<evidence type="ECO:0000256" key="3">
    <source>
        <dbReference type="ARBA" id="ARBA00010535"/>
    </source>
</evidence>
<keyword evidence="5" id="KW-0813">Transport</keyword>
<dbReference type="Pfam" id="PF00146">
    <property type="entry name" value="NADHdh"/>
    <property type="match status" value="1"/>
</dbReference>
<dbReference type="PROSITE" id="PS00668">
    <property type="entry name" value="COMPLEX1_ND1_2"/>
    <property type="match status" value="1"/>
</dbReference>
<feature type="transmembrane region" description="Helical" evidence="12">
    <location>
        <begin position="153"/>
        <end position="174"/>
    </location>
</feature>
<evidence type="ECO:0000256" key="5">
    <source>
        <dbReference type="ARBA" id="ARBA00022448"/>
    </source>
</evidence>
<dbReference type="GO" id="GO:0009060">
    <property type="term" value="P:aerobic respiration"/>
    <property type="evidence" value="ECO:0007669"/>
    <property type="project" value="TreeGrafter"/>
</dbReference>
<evidence type="ECO:0000256" key="12">
    <source>
        <dbReference type="SAM" id="Phobius"/>
    </source>
</evidence>
<geneLocation type="mitochondrion" evidence="13"/>
<evidence type="ECO:0000256" key="6">
    <source>
        <dbReference type="ARBA" id="ARBA00022692"/>
    </source>
</evidence>
<comment type="catalytic activity">
    <reaction evidence="11">
        <text>a ubiquinone + NADH + 5 H(+)(in) = a ubiquinol + NAD(+) + 4 H(+)(out)</text>
        <dbReference type="Rhea" id="RHEA:29091"/>
        <dbReference type="Rhea" id="RHEA-COMP:9565"/>
        <dbReference type="Rhea" id="RHEA-COMP:9566"/>
        <dbReference type="ChEBI" id="CHEBI:15378"/>
        <dbReference type="ChEBI" id="CHEBI:16389"/>
        <dbReference type="ChEBI" id="CHEBI:17976"/>
        <dbReference type="ChEBI" id="CHEBI:57540"/>
        <dbReference type="ChEBI" id="CHEBI:57945"/>
        <dbReference type="EC" id="7.1.1.2"/>
    </reaction>
</comment>
<keyword evidence="7 12" id="KW-1133">Transmembrane helix</keyword>
<feature type="transmembrane region" description="Helical" evidence="12">
    <location>
        <begin position="291"/>
        <end position="310"/>
    </location>
</feature>
<comment type="subcellular location">
    <subcellularLocation>
        <location evidence="10">Mitochondrion inner membrane</location>
        <topology evidence="10">Multi-pass membrane protein</topology>
    </subcellularLocation>
    <subcellularLocation>
        <location evidence="2">Mitochondrion membrane</location>
        <topology evidence="2">Multi-pass membrane protein</topology>
    </subcellularLocation>
</comment>
<evidence type="ECO:0000256" key="4">
    <source>
        <dbReference type="ARBA" id="ARBA00021009"/>
    </source>
</evidence>
<feature type="transmembrane region" description="Helical" evidence="12">
    <location>
        <begin position="88"/>
        <end position="108"/>
    </location>
</feature>
<reference evidence="13" key="1">
    <citation type="submission" date="2017-08" db="EMBL/GenBank/DDBJ databases">
        <authorList>
            <person name="de Groot N.N."/>
        </authorList>
    </citation>
    <scope>NUCLEOTIDE SEQUENCE</scope>
</reference>
<evidence type="ECO:0000256" key="9">
    <source>
        <dbReference type="ARBA" id="ARBA00023136"/>
    </source>
</evidence>
<keyword evidence="11 13" id="KW-0496">Mitochondrion</keyword>
<reference evidence="13" key="2">
    <citation type="journal article" date="2018" name="BMC Genomics">
        <title>The mitochondrial genomes of sarcoptiform mites: are any transfer RNA genes really lost?</title>
        <authorList>
            <person name="Xue X.F."/>
            <person name="Deng W."/>
            <person name="Qu S.X."/>
            <person name="Hong X.Y."/>
            <person name="Shao R."/>
        </authorList>
    </citation>
    <scope>NUCLEOTIDE SEQUENCE</scope>
</reference>
<comment type="similarity">
    <text evidence="3 10">Belongs to the complex I subunit 1 family.</text>
</comment>
<evidence type="ECO:0000256" key="7">
    <source>
        <dbReference type="ARBA" id="ARBA00022989"/>
    </source>
</evidence>
<keyword evidence="8 11" id="KW-0830">Ubiquinone</keyword>